<dbReference type="PANTHER" id="PTHR31111:SF130">
    <property type="entry name" value="F-BOX ASSOCIATED UBIQUITINATION EFFECTOR FAMILY PROTEIN"/>
    <property type="match status" value="1"/>
</dbReference>
<name>A0A6G1F8T2_9ORYZ</name>
<dbReference type="SUPFAM" id="SSF81383">
    <property type="entry name" value="F-box domain"/>
    <property type="match status" value="1"/>
</dbReference>
<dbReference type="Pfam" id="PF00646">
    <property type="entry name" value="F-box"/>
    <property type="match status" value="1"/>
</dbReference>
<dbReference type="OrthoDB" id="718390at2759"/>
<dbReference type="SMART" id="SM00256">
    <property type="entry name" value="FBOX"/>
    <property type="match status" value="1"/>
</dbReference>
<evidence type="ECO:0000313" key="2">
    <source>
        <dbReference type="EMBL" id="KAF0933336.1"/>
    </source>
</evidence>
<dbReference type="Proteomes" id="UP000479710">
    <property type="component" value="Unassembled WGS sequence"/>
</dbReference>
<proteinExistence type="predicted"/>
<dbReference type="PANTHER" id="PTHR31111">
    <property type="entry name" value="BNAA05G37150D PROTEIN-RELATED"/>
    <property type="match status" value="1"/>
</dbReference>
<reference evidence="2 3" key="1">
    <citation type="submission" date="2019-11" db="EMBL/GenBank/DDBJ databases">
        <title>Whole genome sequence of Oryza granulata.</title>
        <authorList>
            <person name="Li W."/>
        </authorList>
    </citation>
    <scope>NUCLEOTIDE SEQUENCE [LARGE SCALE GENOMIC DNA]</scope>
    <source>
        <strain evidence="3">cv. Menghai</strain>
        <tissue evidence="2">Leaf</tissue>
    </source>
</reference>
<dbReference type="SUPFAM" id="SSF63825">
    <property type="entry name" value="YWTD domain"/>
    <property type="match status" value="1"/>
</dbReference>
<feature type="domain" description="F-box" evidence="1">
    <location>
        <begin position="7"/>
        <end position="46"/>
    </location>
</feature>
<protein>
    <recommendedName>
        <fullName evidence="1">F-box domain-containing protein</fullName>
    </recommendedName>
</protein>
<comment type="caution">
    <text evidence="2">The sequence shown here is derived from an EMBL/GenBank/DDBJ whole genome shotgun (WGS) entry which is preliminary data.</text>
</comment>
<organism evidence="2 3">
    <name type="scientific">Oryza meyeriana var. granulata</name>
    <dbReference type="NCBI Taxonomy" id="110450"/>
    <lineage>
        <taxon>Eukaryota</taxon>
        <taxon>Viridiplantae</taxon>
        <taxon>Streptophyta</taxon>
        <taxon>Embryophyta</taxon>
        <taxon>Tracheophyta</taxon>
        <taxon>Spermatophyta</taxon>
        <taxon>Magnoliopsida</taxon>
        <taxon>Liliopsida</taxon>
        <taxon>Poales</taxon>
        <taxon>Poaceae</taxon>
        <taxon>BOP clade</taxon>
        <taxon>Oryzoideae</taxon>
        <taxon>Oryzeae</taxon>
        <taxon>Oryzinae</taxon>
        <taxon>Oryza</taxon>
        <taxon>Oryza meyeriana</taxon>
    </lineage>
</organism>
<dbReference type="InterPro" id="IPR036047">
    <property type="entry name" value="F-box-like_dom_sf"/>
</dbReference>
<accession>A0A6G1F8T2</accession>
<dbReference type="AlphaFoldDB" id="A0A6G1F8T2"/>
<evidence type="ECO:0000313" key="3">
    <source>
        <dbReference type="Proteomes" id="UP000479710"/>
    </source>
</evidence>
<sequence length="239" mass="27059">MEQHAQLPDHVVLDIVSYLPAKSVGRFRTVSRSWLAALSAPFFLDLYLLSGMPTTRPQSFSAVSVKFDSDSEDEASLDDDGEKWCFYAVQLRGALCVACSNRDANTIDVWSMNNDATAWSMEYHMELAAYSPEYSSEKTTVMGVDPTNGRIWLTTWQSLGHYDPKTGELVTEYRARWMNQPEALNGWMSRFCAVICQESLIRYPFEPLAQPARGAWSFVGHADVQGPPVFLRIQPKRRD</sequence>
<gene>
    <name evidence="2" type="ORF">E2562_017958</name>
</gene>
<dbReference type="InterPro" id="IPR001810">
    <property type="entry name" value="F-box_dom"/>
</dbReference>
<dbReference type="EMBL" id="SPHZ02000001">
    <property type="protein sequence ID" value="KAF0933336.1"/>
    <property type="molecule type" value="Genomic_DNA"/>
</dbReference>
<keyword evidence="3" id="KW-1185">Reference proteome</keyword>
<evidence type="ECO:0000259" key="1">
    <source>
        <dbReference type="SMART" id="SM00256"/>
    </source>
</evidence>
<dbReference type="Gene3D" id="1.20.1280.50">
    <property type="match status" value="1"/>
</dbReference>